<name>A0A1F6EI44_9BACT</name>
<dbReference type="InterPro" id="IPR001214">
    <property type="entry name" value="SET_dom"/>
</dbReference>
<dbReference type="InterPro" id="IPR046341">
    <property type="entry name" value="SET_dom_sf"/>
</dbReference>
<dbReference type="GO" id="GO:0002039">
    <property type="term" value="F:p53 binding"/>
    <property type="evidence" value="ECO:0007669"/>
    <property type="project" value="InterPro"/>
</dbReference>
<accession>A0A1F6EI44</accession>
<dbReference type="Proteomes" id="UP000177306">
    <property type="component" value="Unassembled WGS sequence"/>
</dbReference>
<proteinExistence type="predicted"/>
<reference evidence="2 3" key="1">
    <citation type="journal article" date="2016" name="Nat. Commun.">
        <title>Thousands of microbial genomes shed light on interconnected biogeochemical processes in an aquifer system.</title>
        <authorList>
            <person name="Anantharaman K."/>
            <person name="Brown C.T."/>
            <person name="Hug L.A."/>
            <person name="Sharon I."/>
            <person name="Castelle C.J."/>
            <person name="Probst A.J."/>
            <person name="Thomas B.C."/>
            <person name="Singh A."/>
            <person name="Wilkins M.J."/>
            <person name="Karaoz U."/>
            <person name="Brodie E.L."/>
            <person name="Williams K.H."/>
            <person name="Hubbard S.S."/>
            <person name="Banfield J.F."/>
        </authorList>
    </citation>
    <scope>NUCLEOTIDE SEQUENCE [LARGE SCALE GENOMIC DNA]</scope>
</reference>
<dbReference type="SMART" id="SM00317">
    <property type="entry name" value="SET"/>
    <property type="match status" value="1"/>
</dbReference>
<organism evidence="2 3">
    <name type="scientific">Candidatus Kaiserbacteria bacterium RIFCSPLOWO2_01_FULL_53_17</name>
    <dbReference type="NCBI Taxonomy" id="1798511"/>
    <lineage>
        <taxon>Bacteria</taxon>
        <taxon>Candidatus Kaiseribacteriota</taxon>
    </lineage>
</organism>
<dbReference type="AlphaFoldDB" id="A0A1F6EI44"/>
<comment type="caution">
    <text evidence="2">The sequence shown here is derived from an EMBL/GenBank/DDBJ whole genome shotgun (WGS) entry which is preliminary data.</text>
</comment>
<dbReference type="SUPFAM" id="SSF82199">
    <property type="entry name" value="SET domain"/>
    <property type="match status" value="1"/>
</dbReference>
<dbReference type="EMBL" id="MFLY01000003">
    <property type="protein sequence ID" value="OGG73326.1"/>
    <property type="molecule type" value="Genomic_DNA"/>
</dbReference>
<dbReference type="GO" id="GO:0016279">
    <property type="term" value="F:protein-lysine N-methyltransferase activity"/>
    <property type="evidence" value="ECO:0007669"/>
    <property type="project" value="InterPro"/>
</dbReference>
<gene>
    <name evidence="2" type="ORF">A3A38_01385</name>
</gene>
<evidence type="ECO:0000313" key="2">
    <source>
        <dbReference type="EMBL" id="OGG73326.1"/>
    </source>
</evidence>
<dbReference type="Gene3D" id="2.170.270.10">
    <property type="entry name" value="SET domain"/>
    <property type="match status" value="1"/>
</dbReference>
<evidence type="ECO:0000313" key="3">
    <source>
        <dbReference type="Proteomes" id="UP000177306"/>
    </source>
</evidence>
<evidence type="ECO:0000259" key="1">
    <source>
        <dbReference type="PROSITE" id="PS50280"/>
    </source>
</evidence>
<sequence length="152" mass="16780">MRASINSRFEARASQQGTGDGLFTVVPIKKGAFILEYTGTKIPTATADESESRYLFEIDDIWTLDGPPPENTAGYINHDCHPNVEAEVEDGRIMIYATRAIQAGEELTIDYDSEYFDEFIRPVGCKCASCEDGIPSRYATHLMSVSTNEPSA</sequence>
<dbReference type="GO" id="GO:0042054">
    <property type="term" value="F:histone methyltransferase activity"/>
    <property type="evidence" value="ECO:0007669"/>
    <property type="project" value="InterPro"/>
</dbReference>
<protein>
    <recommendedName>
        <fullName evidence="1">SET domain-containing protein</fullName>
    </recommendedName>
</protein>
<dbReference type="PANTHER" id="PTHR46307:SF4">
    <property type="entry name" value="G9A, ISOFORM B"/>
    <property type="match status" value="1"/>
</dbReference>
<dbReference type="InterPro" id="IPR043550">
    <property type="entry name" value="EHMT1/EHMT2"/>
</dbReference>
<dbReference type="PANTHER" id="PTHR46307">
    <property type="entry name" value="G9A, ISOFORM B"/>
    <property type="match status" value="1"/>
</dbReference>
<dbReference type="PROSITE" id="PS50280">
    <property type="entry name" value="SET"/>
    <property type="match status" value="1"/>
</dbReference>
<dbReference type="Pfam" id="PF00856">
    <property type="entry name" value="SET"/>
    <property type="match status" value="1"/>
</dbReference>
<feature type="domain" description="SET" evidence="1">
    <location>
        <begin position="7"/>
        <end position="112"/>
    </location>
</feature>